<dbReference type="AlphaFoldDB" id="A0A7R9NXS3"/>
<dbReference type="InterPro" id="IPR007875">
    <property type="entry name" value="Sprouty"/>
</dbReference>
<evidence type="ECO:0000256" key="1">
    <source>
        <dbReference type="ARBA" id="ARBA00010964"/>
    </source>
</evidence>
<dbReference type="PANTHER" id="PTHR12365:SF7">
    <property type="entry name" value="PROTEIN SPROUTY"/>
    <property type="match status" value="1"/>
</dbReference>
<dbReference type="GO" id="GO:0046580">
    <property type="term" value="P:negative regulation of Ras protein signal transduction"/>
    <property type="evidence" value="ECO:0007669"/>
    <property type="project" value="TreeGrafter"/>
</dbReference>
<dbReference type="InterPro" id="IPR051192">
    <property type="entry name" value="Sprouty_domain"/>
</dbReference>
<proteinExistence type="inferred from homology"/>
<gene>
    <name evidence="3" type="ORF">TTEB3V08_LOCUS8083</name>
</gene>
<comment type="similarity">
    <text evidence="1">Belongs to the sprouty family.</text>
</comment>
<dbReference type="GO" id="GO:0048513">
    <property type="term" value="P:animal organ development"/>
    <property type="evidence" value="ECO:0007669"/>
    <property type="project" value="TreeGrafter"/>
</dbReference>
<accession>A0A7R9NXS3</accession>
<evidence type="ECO:0000313" key="3">
    <source>
        <dbReference type="EMBL" id="CAD7460144.1"/>
    </source>
</evidence>
<protein>
    <recommendedName>
        <fullName evidence="4">Sprouty</fullName>
    </recommendedName>
</protein>
<dbReference type="PROSITE" id="PS51227">
    <property type="entry name" value="SPR"/>
    <property type="match status" value="1"/>
</dbReference>
<dbReference type="GO" id="GO:0040037">
    <property type="term" value="P:negative regulation of fibroblast growth factor receptor signaling pathway"/>
    <property type="evidence" value="ECO:0007669"/>
    <property type="project" value="TreeGrafter"/>
</dbReference>
<reference evidence="3" key="1">
    <citation type="submission" date="2020-11" db="EMBL/GenBank/DDBJ databases">
        <authorList>
            <person name="Tran Van P."/>
        </authorList>
    </citation>
    <scope>NUCLEOTIDE SEQUENCE</scope>
</reference>
<evidence type="ECO:0000256" key="2">
    <source>
        <dbReference type="SAM" id="MobiDB-lite"/>
    </source>
</evidence>
<dbReference type="PANTHER" id="PTHR12365">
    <property type="entry name" value="SPROUTY"/>
    <property type="match status" value="1"/>
</dbReference>
<dbReference type="EMBL" id="OE003424">
    <property type="protein sequence ID" value="CAD7460144.1"/>
    <property type="molecule type" value="Genomic_DNA"/>
</dbReference>
<organism evidence="3">
    <name type="scientific">Timema tahoe</name>
    <dbReference type="NCBI Taxonomy" id="61484"/>
    <lineage>
        <taxon>Eukaryota</taxon>
        <taxon>Metazoa</taxon>
        <taxon>Ecdysozoa</taxon>
        <taxon>Arthropoda</taxon>
        <taxon>Hexapoda</taxon>
        <taxon>Insecta</taxon>
        <taxon>Pterygota</taxon>
        <taxon>Neoptera</taxon>
        <taxon>Polyneoptera</taxon>
        <taxon>Phasmatodea</taxon>
        <taxon>Timematodea</taxon>
        <taxon>Timematoidea</taxon>
        <taxon>Timematidae</taxon>
        <taxon>Timema</taxon>
    </lineage>
</organism>
<dbReference type="GO" id="GO:0005829">
    <property type="term" value="C:cytosol"/>
    <property type="evidence" value="ECO:0007669"/>
    <property type="project" value="TreeGrafter"/>
</dbReference>
<name>A0A7R9NXS3_9NEOP</name>
<dbReference type="GO" id="GO:0016020">
    <property type="term" value="C:membrane"/>
    <property type="evidence" value="ECO:0007669"/>
    <property type="project" value="InterPro"/>
</dbReference>
<evidence type="ECO:0008006" key="4">
    <source>
        <dbReference type="Google" id="ProtNLM"/>
    </source>
</evidence>
<dbReference type="Pfam" id="PF05210">
    <property type="entry name" value="Sprouty"/>
    <property type="match status" value="1"/>
</dbReference>
<sequence>MAMLSASAYRVPNPTRMNGHVDKDVSLVLSGRRDTRRYQGVGPSQLPRWELTPPPHGDAVYKTCRVVLRAWGPNERSGRDNWPKPLAWVTAAMCVVRERDRDYMAQHGGLAPPRTTLRPAVTRVHRPRLAIVTAPPPTTITLQPLATARRRQLHPPIEAIVATSAGNGGGDSVTLATPRPDGERTVNEYVETPFRPAAGVEAVSTPFSSSVSVIKSTSSARTSVGRVRDPHFEEVHLPMNKGPPWPGRGAVVSKQPGASATFKKECASGGAGGSGECYRGSIICPECSRCRCESCRQPRPLPSKWLCNNKCLFSAETSVDYASCLCFVKGLSYHCAGDPDGDGDTCVDDPCSCGPPDCLARWGYLGLLSVLLPCLWCYWPLRGCAHLCERCYARYSGQGCRCQPPASDLTPEKRLLASSPDF</sequence>
<feature type="region of interest" description="Disordered" evidence="2">
    <location>
        <begin position="162"/>
        <end position="183"/>
    </location>
</feature>